<comment type="caution">
    <text evidence="7">Lacks conserved residue(s) required for the propagation of feature annotation.</text>
</comment>
<evidence type="ECO:0000256" key="1">
    <source>
        <dbReference type="ARBA" id="ARBA00000142"/>
    </source>
</evidence>
<dbReference type="GO" id="GO:0043527">
    <property type="term" value="C:tRNA methyltransferase complex"/>
    <property type="evidence" value="ECO:0007669"/>
    <property type="project" value="TreeGrafter"/>
</dbReference>
<dbReference type="AlphaFoldDB" id="A0A6N6RJ48"/>
<evidence type="ECO:0000256" key="3">
    <source>
        <dbReference type="ARBA" id="ARBA00022603"/>
    </source>
</evidence>
<gene>
    <name evidence="7 8" type="primary">trmB</name>
    <name evidence="8" type="ORF">F8C67_04760</name>
</gene>
<comment type="function">
    <text evidence="2 7">Catalyzes the formation of N(7)-methylguanine at position 46 (m7G46) in tRNA.</text>
</comment>
<evidence type="ECO:0000256" key="7">
    <source>
        <dbReference type="HAMAP-Rule" id="MF_01057"/>
    </source>
</evidence>
<dbReference type="Gene3D" id="3.40.50.150">
    <property type="entry name" value="Vaccinia Virus protein VP39"/>
    <property type="match status" value="1"/>
</dbReference>
<comment type="similarity">
    <text evidence="7">Belongs to the class I-like SAM-binding methyltransferase superfamily. TrmB family.</text>
</comment>
<accession>A0A6N6RJ48</accession>
<feature type="binding site" evidence="7">
    <location>
        <position position="125"/>
    </location>
    <ligand>
        <name>S-adenosyl-L-methionine</name>
        <dbReference type="ChEBI" id="CHEBI:59789"/>
    </ligand>
</feature>
<proteinExistence type="inferred from homology"/>
<evidence type="ECO:0000256" key="2">
    <source>
        <dbReference type="ARBA" id="ARBA00003015"/>
    </source>
</evidence>
<keyword evidence="6 7" id="KW-0819">tRNA processing</keyword>
<dbReference type="UniPathway" id="UPA00989"/>
<dbReference type="PANTHER" id="PTHR23417:SF14">
    <property type="entry name" value="PENTACOTRIPEPTIDE-REPEAT REGION OF PRORP DOMAIN-CONTAINING PROTEIN"/>
    <property type="match status" value="1"/>
</dbReference>
<keyword evidence="3 7" id="KW-0489">Methyltransferase</keyword>
<dbReference type="Proteomes" id="UP000468650">
    <property type="component" value="Unassembled WGS sequence"/>
</dbReference>
<keyword evidence="4 7" id="KW-0808">Transferase</keyword>
<name>A0A6N6RJ48_9FLAO</name>
<dbReference type="HAMAP" id="MF_01057">
    <property type="entry name" value="tRNA_methyltr_TrmB"/>
    <property type="match status" value="1"/>
</dbReference>
<feature type="binding site" evidence="7">
    <location>
        <position position="51"/>
    </location>
    <ligand>
        <name>S-adenosyl-L-methionine</name>
        <dbReference type="ChEBI" id="CHEBI:59789"/>
    </ligand>
</feature>
<dbReference type="PANTHER" id="PTHR23417">
    <property type="entry name" value="3-DEOXY-D-MANNO-OCTULOSONIC-ACID TRANSFERASE/TRNA GUANINE-N 7 - -METHYLTRANSFERASE"/>
    <property type="match status" value="1"/>
</dbReference>
<feature type="binding site" evidence="7">
    <location>
        <position position="76"/>
    </location>
    <ligand>
        <name>S-adenosyl-L-methionine</name>
        <dbReference type="ChEBI" id="CHEBI:59789"/>
    </ligand>
</feature>
<dbReference type="EC" id="2.1.1.33" evidence="7"/>
<organism evidence="8 9">
    <name type="scientific">Phaeocystidibacter luteus</name>
    <dbReference type="NCBI Taxonomy" id="911197"/>
    <lineage>
        <taxon>Bacteria</taxon>
        <taxon>Pseudomonadati</taxon>
        <taxon>Bacteroidota</taxon>
        <taxon>Flavobacteriia</taxon>
        <taxon>Flavobacteriales</taxon>
        <taxon>Phaeocystidibacteraceae</taxon>
        <taxon>Phaeocystidibacter</taxon>
    </lineage>
</organism>
<dbReference type="OrthoDB" id="9802090at2"/>
<protein>
    <recommendedName>
        <fullName evidence="7">tRNA (guanine-N(7)-)-methyltransferase</fullName>
        <ecNumber evidence="7">2.1.1.33</ecNumber>
    </recommendedName>
    <alternativeName>
        <fullName evidence="7">tRNA (guanine(46)-N(7))-methyltransferase</fullName>
    </alternativeName>
    <alternativeName>
        <fullName evidence="7">tRNA(m7G46)-methyltransferase</fullName>
    </alternativeName>
</protein>
<dbReference type="InterPro" id="IPR003358">
    <property type="entry name" value="tRNA_(Gua-N-7)_MeTrfase_Trmb"/>
</dbReference>
<comment type="catalytic activity">
    <reaction evidence="1 7">
        <text>guanosine(46) in tRNA + S-adenosyl-L-methionine = N(7)-methylguanosine(46) in tRNA + S-adenosyl-L-homocysteine</text>
        <dbReference type="Rhea" id="RHEA:42708"/>
        <dbReference type="Rhea" id="RHEA-COMP:10188"/>
        <dbReference type="Rhea" id="RHEA-COMP:10189"/>
        <dbReference type="ChEBI" id="CHEBI:57856"/>
        <dbReference type="ChEBI" id="CHEBI:59789"/>
        <dbReference type="ChEBI" id="CHEBI:74269"/>
        <dbReference type="ChEBI" id="CHEBI:74480"/>
        <dbReference type="EC" id="2.1.1.33"/>
    </reaction>
</comment>
<keyword evidence="9" id="KW-1185">Reference proteome</keyword>
<dbReference type="RefSeq" id="WP_151666664.1">
    <property type="nucleotide sequence ID" value="NZ_WBVO01000002.1"/>
</dbReference>
<dbReference type="PROSITE" id="PS51625">
    <property type="entry name" value="SAM_MT_TRMB"/>
    <property type="match status" value="1"/>
</dbReference>
<dbReference type="SUPFAM" id="SSF53335">
    <property type="entry name" value="S-adenosyl-L-methionine-dependent methyltransferases"/>
    <property type="match status" value="1"/>
</dbReference>
<feature type="binding site" evidence="7">
    <location>
        <begin position="205"/>
        <end position="208"/>
    </location>
    <ligand>
        <name>substrate</name>
    </ligand>
</feature>
<evidence type="ECO:0000256" key="6">
    <source>
        <dbReference type="ARBA" id="ARBA00022694"/>
    </source>
</evidence>
<reference evidence="8 9" key="1">
    <citation type="submission" date="2019-09" db="EMBL/GenBank/DDBJ databases">
        <title>Genomes of family Cryomorphaceae.</title>
        <authorList>
            <person name="Bowman J.P."/>
        </authorList>
    </citation>
    <scope>NUCLEOTIDE SEQUENCE [LARGE SCALE GENOMIC DNA]</scope>
    <source>
        <strain evidence="8 9">LMG 25704</strain>
    </source>
</reference>
<feature type="binding site" evidence="7">
    <location>
        <position position="161"/>
    </location>
    <ligand>
        <name>substrate</name>
    </ligand>
</feature>
<comment type="pathway">
    <text evidence="7">tRNA modification; N(7)-methylguanine-tRNA biosynthesis.</text>
</comment>
<keyword evidence="5 7" id="KW-0949">S-adenosyl-L-methionine</keyword>
<feature type="binding site" evidence="7">
    <location>
        <position position="129"/>
    </location>
    <ligand>
        <name>substrate</name>
    </ligand>
</feature>
<comment type="caution">
    <text evidence="8">The sequence shown here is derived from an EMBL/GenBank/DDBJ whole genome shotgun (WGS) entry which is preliminary data.</text>
</comment>
<evidence type="ECO:0000313" key="8">
    <source>
        <dbReference type="EMBL" id="KAB2813996.1"/>
    </source>
</evidence>
<dbReference type="Pfam" id="PF02390">
    <property type="entry name" value="Methyltransf_4"/>
    <property type="match status" value="1"/>
</dbReference>
<evidence type="ECO:0000313" key="9">
    <source>
        <dbReference type="Proteomes" id="UP000468650"/>
    </source>
</evidence>
<dbReference type="NCBIfam" id="NF001080">
    <property type="entry name" value="PRK00121.2-2"/>
    <property type="match status" value="1"/>
</dbReference>
<dbReference type="InterPro" id="IPR029063">
    <property type="entry name" value="SAM-dependent_MTases_sf"/>
</dbReference>
<sequence>MAKNKLKKFAENAEMRHVIEPNWADVNADKFELKGKWREEFFKNDNPIVVELGCGRGEYTFGLAMRNRDVNHIGMDIKGNRLWNGAKWAQDEGLTNIAFLRTRIELLDKTFAEGEIDEIWITFPDPQIKYKRMKHRMTNPEFLSMYRKVLSDRGVVHLKCDSEFLHGYTHGVVQMLGYPVEEAYHDIDFQLKEQDPEHILFTIQTYYEEMWREQGKPINYLRFRFQ</sequence>
<dbReference type="EMBL" id="WBVO01000002">
    <property type="protein sequence ID" value="KAB2813996.1"/>
    <property type="molecule type" value="Genomic_DNA"/>
</dbReference>
<dbReference type="GO" id="GO:0008176">
    <property type="term" value="F:tRNA (guanine(46)-N7)-methyltransferase activity"/>
    <property type="evidence" value="ECO:0007669"/>
    <property type="project" value="UniProtKB-UniRule"/>
</dbReference>
<dbReference type="InterPro" id="IPR055361">
    <property type="entry name" value="tRNA_methyltr_TrmB_bact"/>
</dbReference>
<evidence type="ECO:0000256" key="4">
    <source>
        <dbReference type="ARBA" id="ARBA00022679"/>
    </source>
</evidence>
<evidence type="ECO:0000256" key="5">
    <source>
        <dbReference type="ARBA" id="ARBA00022691"/>
    </source>
</evidence>